<reference evidence="2 3" key="1">
    <citation type="submission" date="2020-07" db="EMBL/GenBank/DDBJ databases">
        <title>Endozoicomonas sp. nov., isolated from sediment.</title>
        <authorList>
            <person name="Gu T."/>
        </authorList>
    </citation>
    <scope>NUCLEOTIDE SEQUENCE [LARGE SCALE GENOMIC DNA]</scope>
    <source>
        <strain evidence="2 3">SM1973</strain>
    </source>
</reference>
<sequence>MEAAGSHSGEVDVMTIMTTVTNDEVIIHLGKTFKSCDVAAFVEAYCKHSSSKRLIINLEKTEYISSSALGLFINLKNHLSGGPLRFINGSDFIKKLFSPTGLDERYFIEYAASA</sequence>
<dbReference type="Proteomes" id="UP000569732">
    <property type="component" value="Unassembled WGS sequence"/>
</dbReference>
<feature type="domain" description="STAS" evidence="1">
    <location>
        <begin position="14"/>
        <end position="114"/>
    </location>
</feature>
<evidence type="ECO:0000259" key="1">
    <source>
        <dbReference type="PROSITE" id="PS50801"/>
    </source>
</evidence>
<dbReference type="RefSeq" id="WP_180567801.1">
    <property type="nucleotide sequence ID" value="NZ_JACCKB010000007.1"/>
</dbReference>
<dbReference type="AlphaFoldDB" id="A0A853I503"/>
<comment type="caution">
    <text evidence="2">The sequence shown here is derived from an EMBL/GenBank/DDBJ whole genome shotgun (WGS) entry which is preliminary data.</text>
</comment>
<evidence type="ECO:0000313" key="3">
    <source>
        <dbReference type="Proteomes" id="UP000569732"/>
    </source>
</evidence>
<dbReference type="InterPro" id="IPR002645">
    <property type="entry name" value="STAS_dom"/>
</dbReference>
<dbReference type="CDD" id="cd07043">
    <property type="entry name" value="STAS_anti-anti-sigma_factors"/>
    <property type="match status" value="1"/>
</dbReference>
<evidence type="ECO:0000313" key="2">
    <source>
        <dbReference type="EMBL" id="NYZ65778.1"/>
    </source>
</evidence>
<protein>
    <submittedName>
        <fullName evidence="2">STAS domain-containing protein</fullName>
    </submittedName>
</protein>
<organism evidence="2 3">
    <name type="scientific">Spartinivicinus marinus</name>
    <dbReference type="NCBI Taxonomy" id="2994442"/>
    <lineage>
        <taxon>Bacteria</taxon>
        <taxon>Pseudomonadati</taxon>
        <taxon>Pseudomonadota</taxon>
        <taxon>Gammaproteobacteria</taxon>
        <taxon>Oceanospirillales</taxon>
        <taxon>Zooshikellaceae</taxon>
        <taxon>Spartinivicinus</taxon>
    </lineage>
</organism>
<name>A0A853I503_9GAMM</name>
<proteinExistence type="predicted"/>
<dbReference type="InterPro" id="IPR036513">
    <property type="entry name" value="STAS_dom_sf"/>
</dbReference>
<dbReference type="SUPFAM" id="SSF52091">
    <property type="entry name" value="SpoIIaa-like"/>
    <property type="match status" value="1"/>
</dbReference>
<dbReference type="EMBL" id="JACCKB010000007">
    <property type="protein sequence ID" value="NYZ65778.1"/>
    <property type="molecule type" value="Genomic_DNA"/>
</dbReference>
<dbReference type="Gene3D" id="3.30.750.24">
    <property type="entry name" value="STAS domain"/>
    <property type="match status" value="1"/>
</dbReference>
<dbReference type="PROSITE" id="PS50801">
    <property type="entry name" value="STAS"/>
    <property type="match status" value="1"/>
</dbReference>
<dbReference type="Pfam" id="PF01740">
    <property type="entry name" value="STAS"/>
    <property type="match status" value="1"/>
</dbReference>
<gene>
    <name evidence="2" type="ORF">H0A36_07110</name>
</gene>
<keyword evidence="3" id="KW-1185">Reference proteome</keyword>
<accession>A0A853I503</accession>